<comment type="caution">
    <text evidence="1">The sequence shown here is derived from an EMBL/GenBank/DDBJ whole genome shotgun (WGS) entry which is preliminary data.</text>
</comment>
<protein>
    <submittedName>
        <fullName evidence="1">SRPBCC family protein</fullName>
    </submittedName>
</protein>
<dbReference type="SUPFAM" id="SSF55961">
    <property type="entry name" value="Bet v1-like"/>
    <property type="match status" value="1"/>
</dbReference>
<accession>A0ABQ6V9T0</accession>
<dbReference type="InterPro" id="IPR019587">
    <property type="entry name" value="Polyketide_cyclase/dehydratase"/>
</dbReference>
<evidence type="ECO:0000313" key="2">
    <source>
        <dbReference type="Proteomes" id="UP000478836"/>
    </source>
</evidence>
<dbReference type="Gene3D" id="3.30.530.20">
    <property type="match status" value="1"/>
</dbReference>
<evidence type="ECO:0000313" key="1">
    <source>
        <dbReference type="EMBL" id="KAB1866842.1"/>
    </source>
</evidence>
<sequence>MRAISPTRVPSPKPSDMPRFALETLIGAPPAEVFAASLDPTLHVKSMARYGETMVEAPVGGFFTEGSTVTWRARHFGIPFRLRSVVFDIDPPRGFSDRQISGPFASFLHEHRFEEHPAGTLMRDTVTFRSPLGPIGRLVDTMFLGEYMRRLILERNQILTAEFGGPGRSVSE</sequence>
<dbReference type="Pfam" id="PF10604">
    <property type="entry name" value="Polyketide_cyc2"/>
    <property type="match status" value="1"/>
</dbReference>
<dbReference type="Proteomes" id="UP000478836">
    <property type="component" value="Unassembled WGS sequence"/>
</dbReference>
<gene>
    <name evidence="1" type="ORF">F6A08_03250</name>
</gene>
<keyword evidence="2" id="KW-1185">Reference proteome</keyword>
<dbReference type="EMBL" id="WAAO01000001">
    <property type="protein sequence ID" value="KAB1866842.1"/>
    <property type="molecule type" value="Genomic_DNA"/>
</dbReference>
<organism evidence="1 2">
    <name type="scientific">Microbacterium algeriense</name>
    <dbReference type="NCBI Taxonomy" id="2615184"/>
    <lineage>
        <taxon>Bacteria</taxon>
        <taxon>Bacillati</taxon>
        <taxon>Actinomycetota</taxon>
        <taxon>Actinomycetes</taxon>
        <taxon>Micrococcales</taxon>
        <taxon>Microbacteriaceae</taxon>
        <taxon>Microbacterium</taxon>
    </lineage>
</organism>
<proteinExistence type="predicted"/>
<reference evidence="2" key="1">
    <citation type="submission" date="2019-09" db="EMBL/GenBank/DDBJ databases">
        <title>Whole genome sequencing of Microbacterium maritypicum.</title>
        <authorList>
            <person name="Lenchi N."/>
        </authorList>
    </citation>
    <scope>NUCLEOTIDE SEQUENCE [LARGE SCALE GENOMIC DNA]</scope>
    <source>
        <strain evidence="2">G1</strain>
    </source>
</reference>
<dbReference type="InterPro" id="IPR023393">
    <property type="entry name" value="START-like_dom_sf"/>
</dbReference>
<dbReference type="CDD" id="cd07820">
    <property type="entry name" value="SRPBCC_3"/>
    <property type="match status" value="1"/>
</dbReference>
<name>A0ABQ6V9T0_9MICO</name>